<evidence type="ECO:0000313" key="1">
    <source>
        <dbReference type="EMBL" id="SVD80318.1"/>
    </source>
</evidence>
<reference evidence="1" key="1">
    <citation type="submission" date="2018-05" db="EMBL/GenBank/DDBJ databases">
        <authorList>
            <person name="Lanie J.A."/>
            <person name="Ng W.-L."/>
            <person name="Kazmierczak K.M."/>
            <person name="Andrzejewski T.M."/>
            <person name="Davidsen T.M."/>
            <person name="Wayne K.J."/>
            <person name="Tettelin H."/>
            <person name="Glass J.I."/>
            <person name="Rusch D."/>
            <person name="Podicherti R."/>
            <person name="Tsui H.-C.T."/>
            <person name="Winkler M.E."/>
        </authorList>
    </citation>
    <scope>NUCLEOTIDE SEQUENCE</scope>
</reference>
<sequence length="117" mass="13729">MQSRRNFFKFIKGFFALIFTMQYSSPKAAIPRPFHHLEDGTFQNLPGSPTREILTNRSHSNFFRFFYKGIIKKEMFDQKEVPDNIPVSHALSQQEAIREFNLNKEKASITWLGHASF</sequence>
<dbReference type="AlphaFoldDB" id="A0A382YCS4"/>
<proteinExistence type="predicted"/>
<feature type="non-terminal residue" evidence="1">
    <location>
        <position position="117"/>
    </location>
</feature>
<accession>A0A382YCS4</accession>
<protein>
    <submittedName>
        <fullName evidence="1">Uncharacterized protein</fullName>
    </submittedName>
</protein>
<organism evidence="1">
    <name type="scientific">marine metagenome</name>
    <dbReference type="NCBI Taxonomy" id="408172"/>
    <lineage>
        <taxon>unclassified sequences</taxon>
        <taxon>metagenomes</taxon>
        <taxon>ecological metagenomes</taxon>
    </lineage>
</organism>
<name>A0A382YCS4_9ZZZZ</name>
<gene>
    <name evidence="1" type="ORF">METZ01_LOCUS433172</name>
</gene>
<dbReference type="EMBL" id="UINC01174277">
    <property type="protein sequence ID" value="SVD80318.1"/>
    <property type="molecule type" value="Genomic_DNA"/>
</dbReference>